<dbReference type="GO" id="GO:0005886">
    <property type="term" value="C:plasma membrane"/>
    <property type="evidence" value="ECO:0007669"/>
    <property type="project" value="UniProtKB-SubCell"/>
</dbReference>
<keyword evidence="5 7" id="KW-1133">Transmembrane helix</keyword>
<sequence length="279" mass="31733">MEQLETRWSKKAALYALLLLLAVIFAFPLYWLLINSLQPLFTGSVVVPAKLSFHPYKLVFTLRPYFMYFKNSLILAAISVTLPLISSFLSGFAFARLRAKGKGMLFMLILSTMMLPATVTQIPQYILFKQFGFLGTYWPWILSGLGGAPFLIFLYRQFFMNIPRELDEAARIDGCSTYGIIFRIYLPISVPIIATAAIMSFNFSWGQDFFMPFMFLQEKQYPLATILMSIGYYLPEKPSVQLDQVQEGATVLFILPIVLVFLFGQRYLISGMISGAIKS</sequence>
<feature type="transmembrane region" description="Helical" evidence="7">
    <location>
        <begin position="12"/>
        <end position="33"/>
    </location>
</feature>
<dbReference type="CDD" id="cd06261">
    <property type="entry name" value="TM_PBP2"/>
    <property type="match status" value="1"/>
</dbReference>
<dbReference type="InterPro" id="IPR000515">
    <property type="entry name" value="MetI-like"/>
</dbReference>
<keyword evidence="2 7" id="KW-0813">Transport</keyword>
<evidence type="ECO:0000256" key="7">
    <source>
        <dbReference type="RuleBase" id="RU363032"/>
    </source>
</evidence>
<comment type="similarity">
    <text evidence="7">Belongs to the binding-protein-dependent transport system permease family.</text>
</comment>
<protein>
    <submittedName>
        <fullName evidence="9">Carbohydrate ABC transporter permease</fullName>
    </submittedName>
</protein>
<feature type="transmembrane region" description="Helical" evidence="7">
    <location>
        <begin position="73"/>
        <end position="93"/>
    </location>
</feature>
<evidence type="ECO:0000313" key="10">
    <source>
        <dbReference type="Proteomes" id="UP000476064"/>
    </source>
</evidence>
<proteinExistence type="inferred from homology"/>
<dbReference type="Gene3D" id="1.10.3720.10">
    <property type="entry name" value="MetI-like"/>
    <property type="match status" value="1"/>
</dbReference>
<keyword evidence="6 7" id="KW-0472">Membrane</keyword>
<dbReference type="GO" id="GO:0055085">
    <property type="term" value="P:transmembrane transport"/>
    <property type="evidence" value="ECO:0007669"/>
    <property type="project" value="InterPro"/>
</dbReference>
<dbReference type="EMBL" id="CP048209">
    <property type="protein sequence ID" value="QHT59431.1"/>
    <property type="molecule type" value="Genomic_DNA"/>
</dbReference>
<gene>
    <name evidence="9" type="ORF">GXP70_05225</name>
</gene>
<evidence type="ECO:0000256" key="2">
    <source>
        <dbReference type="ARBA" id="ARBA00022448"/>
    </source>
</evidence>
<feature type="transmembrane region" description="Helical" evidence="7">
    <location>
        <begin position="180"/>
        <end position="205"/>
    </location>
</feature>
<dbReference type="InterPro" id="IPR035906">
    <property type="entry name" value="MetI-like_sf"/>
</dbReference>
<dbReference type="Proteomes" id="UP000476064">
    <property type="component" value="Chromosome"/>
</dbReference>
<dbReference type="AlphaFoldDB" id="A0A6C0FVD8"/>
<dbReference type="PROSITE" id="PS50928">
    <property type="entry name" value="ABC_TM1"/>
    <property type="match status" value="1"/>
</dbReference>
<comment type="subcellular location">
    <subcellularLocation>
        <location evidence="1 7">Cell membrane</location>
        <topology evidence="1 7">Multi-pass membrane protein</topology>
    </subcellularLocation>
</comment>
<reference evidence="9 10" key="1">
    <citation type="submission" date="2020-01" db="EMBL/GenBank/DDBJ databases">
        <title>Paenibacillus sp. nov., isolated from tomato rhizosphere.</title>
        <authorList>
            <person name="Weon H.-Y."/>
            <person name="Lee S.A."/>
        </authorList>
    </citation>
    <scope>NUCLEOTIDE SEQUENCE [LARGE SCALE GENOMIC DNA]</scope>
    <source>
        <strain evidence="9 10">12200R-189</strain>
    </source>
</reference>
<feature type="transmembrane region" description="Helical" evidence="7">
    <location>
        <begin position="138"/>
        <end position="159"/>
    </location>
</feature>
<name>A0A6C0FVD8_9BACL</name>
<evidence type="ECO:0000259" key="8">
    <source>
        <dbReference type="PROSITE" id="PS50928"/>
    </source>
</evidence>
<dbReference type="SUPFAM" id="SSF161098">
    <property type="entry name" value="MetI-like"/>
    <property type="match status" value="1"/>
</dbReference>
<dbReference type="PANTHER" id="PTHR43744:SF12">
    <property type="entry name" value="ABC TRANSPORTER PERMEASE PROTEIN MG189-RELATED"/>
    <property type="match status" value="1"/>
</dbReference>
<dbReference type="Pfam" id="PF00528">
    <property type="entry name" value="BPD_transp_1"/>
    <property type="match status" value="1"/>
</dbReference>
<dbReference type="RefSeq" id="WP_162355497.1">
    <property type="nucleotide sequence ID" value="NZ_CP048209.1"/>
</dbReference>
<feature type="transmembrane region" description="Helical" evidence="7">
    <location>
        <begin position="249"/>
        <end position="269"/>
    </location>
</feature>
<feature type="transmembrane region" description="Helical" evidence="7">
    <location>
        <begin position="105"/>
        <end position="126"/>
    </location>
</feature>
<evidence type="ECO:0000256" key="6">
    <source>
        <dbReference type="ARBA" id="ARBA00023136"/>
    </source>
</evidence>
<keyword evidence="3" id="KW-1003">Cell membrane</keyword>
<organism evidence="9 10">
    <name type="scientific">Paenibacillus lycopersici</name>
    <dbReference type="NCBI Taxonomy" id="2704462"/>
    <lineage>
        <taxon>Bacteria</taxon>
        <taxon>Bacillati</taxon>
        <taxon>Bacillota</taxon>
        <taxon>Bacilli</taxon>
        <taxon>Bacillales</taxon>
        <taxon>Paenibacillaceae</taxon>
        <taxon>Paenibacillus</taxon>
    </lineage>
</organism>
<keyword evidence="4 7" id="KW-0812">Transmembrane</keyword>
<keyword evidence="10" id="KW-1185">Reference proteome</keyword>
<dbReference type="KEGG" id="plyc:GXP70_05225"/>
<evidence type="ECO:0000256" key="4">
    <source>
        <dbReference type="ARBA" id="ARBA00022692"/>
    </source>
</evidence>
<evidence type="ECO:0000256" key="5">
    <source>
        <dbReference type="ARBA" id="ARBA00022989"/>
    </source>
</evidence>
<accession>A0A6C0FVD8</accession>
<evidence type="ECO:0000256" key="1">
    <source>
        <dbReference type="ARBA" id="ARBA00004651"/>
    </source>
</evidence>
<evidence type="ECO:0000313" key="9">
    <source>
        <dbReference type="EMBL" id="QHT59431.1"/>
    </source>
</evidence>
<evidence type="ECO:0000256" key="3">
    <source>
        <dbReference type="ARBA" id="ARBA00022475"/>
    </source>
</evidence>
<feature type="domain" description="ABC transmembrane type-1" evidence="8">
    <location>
        <begin position="69"/>
        <end position="263"/>
    </location>
</feature>
<dbReference type="PANTHER" id="PTHR43744">
    <property type="entry name" value="ABC TRANSPORTER PERMEASE PROTEIN MG189-RELATED-RELATED"/>
    <property type="match status" value="1"/>
</dbReference>